<dbReference type="Pfam" id="PF01476">
    <property type="entry name" value="LysM"/>
    <property type="match status" value="1"/>
</dbReference>
<dbReference type="Gene3D" id="3.10.350.10">
    <property type="entry name" value="LysM domain"/>
    <property type="match status" value="2"/>
</dbReference>
<keyword evidence="6" id="KW-1185">Reference proteome</keyword>
<dbReference type="Proteomes" id="UP000799538">
    <property type="component" value="Unassembled WGS sequence"/>
</dbReference>
<feature type="chain" id="PRO_5025641835" description="LysM domain-containing protein" evidence="3">
    <location>
        <begin position="21"/>
        <end position="393"/>
    </location>
</feature>
<dbReference type="AlphaFoldDB" id="A0A6A6GEN5"/>
<organism evidence="5 6">
    <name type="scientific">Elsinoe ampelina</name>
    <dbReference type="NCBI Taxonomy" id="302913"/>
    <lineage>
        <taxon>Eukaryota</taxon>
        <taxon>Fungi</taxon>
        <taxon>Dikarya</taxon>
        <taxon>Ascomycota</taxon>
        <taxon>Pezizomycotina</taxon>
        <taxon>Dothideomycetes</taxon>
        <taxon>Dothideomycetidae</taxon>
        <taxon>Myriangiales</taxon>
        <taxon>Elsinoaceae</taxon>
        <taxon>Elsinoe</taxon>
    </lineage>
</organism>
<dbReference type="InterPro" id="IPR052210">
    <property type="entry name" value="LysM1-like"/>
</dbReference>
<dbReference type="PROSITE" id="PS51782">
    <property type="entry name" value="LYSM"/>
    <property type="match status" value="2"/>
</dbReference>
<dbReference type="OrthoDB" id="2281372at2759"/>
<feature type="domain" description="LysM" evidence="4">
    <location>
        <begin position="23"/>
        <end position="70"/>
    </location>
</feature>
<name>A0A6A6GEN5_9PEZI</name>
<evidence type="ECO:0000256" key="3">
    <source>
        <dbReference type="SAM" id="SignalP"/>
    </source>
</evidence>
<accession>A0A6A6GEN5</accession>
<evidence type="ECO:0000256" key="2">
    <source>
        <dbReference type="ARBA" id="ARBA00023026"/>
    </source>
</evidence>
<dbReference type="PANTHER" id="PTHR34997:SF1">
    <property type="entry name" value="PEPTIDOGLYCAN-BINDING LYSIN DOMAIN"/>
    <property type="match status" value="1"/>
</dbReference>
<feature type="domain" description="LysM" evidence="4">
    <location>
        <begin position="97"/>
        <end position="143"/>
    </location>
</feature>
<dbReference type="EMBL" id="ML992505">
    <property type="protein sequence ID" value="KAF2224079.1"/>
    <property type="molecule type" value="Genomic_DNA"/>
</dbReference>
<keyword evidence="1" id="KW-0147">Chitin-binding</keyword>
<dbReference type="GO" id="GO:0008061">
    <property type="term" value="F:chitin binding"/>
    <property type="evidence" value="ECO:0007669"/>
    <property type="project" value="UniProtKB-KW"/>
</dbReference>
<dbReference type="CDD" id="cd00118">
    <property type="entry name" value="LysM"/>
    <property type="match status" value="1"/>
</dbReference>
<keyword evidence="3" id="KW-0732">Signal</keyword>
<evidence type="ECO:0000313" key="5">
    <source>
        <dbReference type="EMBL" id="KAF2224079.1"/>
    </source>
</evidence>
<dbReference type="InterPro" id="IPR036779">
    <property type="entry name" value="LysM_dom_sf"/>
</dbReference>
<gene>
    <name evidence="5" type="ORF">BDZ85DRAFT_318058</name>
</gene>
<proteinExistence type="predicted"/>
<dbReference type="InterPro" id="IPR018392">
    <property type="entry name" value="LysM"/>
</dbReference>
<dbReference type="SMART" id="SM00257">
    <property type="entry name" value="LysM"/>
    <property type="match status" value="1"/>
</dbReference>
<reference evidence="6" key="1">
    <citation type="journal article" date="2020" name="Stud. Mycol.">
        <title>101 Dothideomycetes genomes: A test case for predicting lifestyles and emergence of pathogens.</title>
        <authorList>
            <person name="Haridas S."/>
            <person name="Albert R."/>
            <person name="Binder M."/>
            <person name="Bloem J."/>
            <person name="LaButti K."/>
            <person name="Salamov A."/>
            <person name="Andreopoulos B."/>
            <person name="Baker S."/>
            <person name="Barry K."/>
            <person name="Bills G."/>
            <person name="Bluhm B."/>
            <person name="Cannon C."/>
            <person name="Castanera R."/>
            <person name="Culley D."/>
            <person name="Daum C."/>
            <person name="Ezra D."/>
            <person name="Gonzalez J."/>
            <person name="Henrissat B."/>
            <person name="Kuo A."/>
            <person name="Liang C."/>
            <person name="Lipzen A."/>
            <person name="Lutzoni F."/>
            <person name="Magnuson J."/>
            <person name="Mondo S."/>
            <person name="Nolan M."/>
            <person name="Ohm R."/>
            <person name="Pangilinan J."/>
            <person name="Park H.-J."/>
            <person name="Ramirez L."/>
            <person name="Alfaro M."/>
            <person name="Sun H."/>
            <person name="Tritt A."/>
            <person name="Yoshinaga Y."/>
            <person name="Zwiers L.-H."/>
            <person name="Turgeon B."/>
            <person name="Goodwin S."/>
            <person name="Spatafora J."/>
            <person name="Crous P."/>
            <person name="Grigoriev I."/>
        </authorList>
    </citation>
    <scope>NUCLEOTIDE SEQUENCE [LARGE SCALE GENOMIC DNA]</scope>
    <source>
        <strain evidence="6">CECT 20119</strain>
    </source>
</reference>
<evidence type="ECO:0000256" key="1">
    <source>
        <dbReference type="ARBA" id="ARBA00022669"/>
    </source>
</evidence>
<keyword evidence="2" id="KW-0843">Virulence</keyword>
<protein>
    <recommendedName>
        <fullName evidence="4">LysM domain-containing protein</fullName>
    </recommendedName>
</protein>
<dbReference type="SUPFAM" id="SSF54106">
    <property type="entry name" value="LysM domain"/>
    <property type="match status" value="1"/>
</dbReference>
<sequence length="393" mass="41863">MRRSHISTAVAALAVGQSQACTFTAAAWSGLTCASFASQWSLSTETFISWNPSVGANCANGLVPGNKYCVEGGTASTPAPPGAPSPTQPGINSNCANFYPVVSGDFCQKIADQFRITVANFLSWNTAINSACTNLQPGYFVCVGLSSQGGFKDSYPGLEGITSLSGFDLVPSNTANPLRVAGRVLGAGLYPDNTWVDWLNTVECESPSSPRRFDQTCATRAFVAAVSSAVQYVANTPQLTYGTNAAAIRVIGPYYNRLNQFNAYTSDNGQGKSCTDCPAPANPQTVTSWKGTFLPDGTQYFLKTRRIKVTCKKACGAKDVNVVNLEAVLPLISDKIREQRGAGANFFLWRATTLEVVARCRVTYAQGIWFDRVDGGADLVYGGQEAGSCFKQP</sequence>
<evidence type="ECO:0000259" key="4">
    <source>
        <dbReference type="PROSITE" id="PS51782"/>
    </source>
</evidence>
<feature type="signal peptide" evidence="3">
    <location>
        <begin position="1"/>
        <end position="20"/>
    </location>
</feature>
<evidence type="ECO:0000313" key="6">
    <source>
        <dbReference type="Proteomes" id="UP000799538"/>
    </source>
</evidence>
<dbReference type="PANTHER" id="PTHR34997">
    <property type="entry name" value="AM15"/>
    <property type="match status" value="1"/>
</dbReference>